<keyword evidence="2" id="KW-1133">Transmembrane helix</keyword>
<proteinExistence type="predicted"/>
<name>A0A2H3DN65_ARMGA</name>
<accession>A0A2H3DN65</accession>
<keyword evidence="4" id="KW-1185">Reference proteome</keyword>
<sequence>MERCPQARAVGWDTVFGEQGASRPQHLQHGEPSPNWCTCTNVFFNIWSACLMSQGNYSLTSDQWQSLCEQQKLRISTSKRSVGDQDHVPMWAYAEMPVNQTFNIRQATDYQSSSWSRYQIITIVAISCSVLGVAAILLFLYRWRSLWARHHGVSLKGFSFKSFKFPRFPHGPKKVRSDSRDNNWAIDEVEALDDYQYVPTPSTSRSGHIRLSSTPTPYDGPARRTWYIRSQDFFRKTRNKFLDISEYIPRPWRTKPVHVKALSRDMLFDIDGTALSTKTDSTLENYRTAGKQVYAAQAEPGPRRFSRYSVMDNESYISNNGEDQPGFEADSEQERLITPSEEFPEPPPSVLLISQGGRDFTLESGESRSQQHHAVSHEGEVPVASSSRQPEPPAGVKVRAAHVMNIVALIFGSTAPTNTATPTGTDISRSFASSIPSAKHTTASTQTVIGQHAWLTHGPSTAAGRCSVPHTHGFCQPSSSSPAFPSRHPPLLHRSPPKRFYVPFPTSV</sequence>
<dbReference type="InParanoid" id="A0A2H3DN65"/>
<feature type="region of interest" description="Disordered" evidence="1">
    <location>
        <begin position="361"/>
        <end position="393"/>
    </location>
</feature>
<reference evidence="4" key="1">
    <citation type="journal article" date="2017" name="Nat. Ecol. Evol.">
        <title>Genome expansion and lineage-specific genetic innovations in the forest pathogenic fungi Armillaria.</title>
        <authorList>
            <person name="Sipos G."/>
            <person name="Prasanna A.N."/>
            <person name="Walter M.C."/>
            <person name="O'Connor E."/>
            <person name="Balint B."/>
            <person name="Krizsan K."/>
            <person name="Kiss B."/>
            <person name="Hess J."/>
            <person name="Varga T."/>
            <person name="Slot J."/>
            <person name="Riley R."/>
            <person name="Boka B."/>
            <person name="Rigling D."/>
            <person name="Barry K."/>
            <person name="Lee J."/>
            <person name="Mihaltcheva S."/>
            <person name="LaButti K."/>
            <person name="Lipzen A."/>
            <person name="Waldron R."/>
            <person name="Moloney N.M."/>
            <person name="Sperisen C."/>
            <person name="Kredics L."/>
            <person name="Vagvoelgyi C."/>
            <person name="Patrignani A."/>
            <person name="Fitzpatrick D."/>
            <person name="Nagy I."/>
            <person name="Doyle S."/>
            <person name="Anderson J.B."/>
            <person name="Grigoriev I.V."/>
            <person name="Gueldener U."/>
            <person name="Muensterkoetter M."/>
            <person name="Nagy L.G."/>
        </authorList>
    </citation>
    <scope>NUCLEOTIDE SEQUENCE [LARGE SCALE GENOMIC DNA]</scope>
    <source>
        <strain evidence="4">Ar21-2</strain>
    </source>
</reference>
<evidence type="ECO:0000313" key="4">
    <source>
        <dbReference type="Proteomes" id="UP000217790"/>
    </source>
</evidence>
<keyword evidence="2" id="KW-0472">Membrane</keyword>
<dbReference type="Proteomes" id="UP000217790">
    <property type="component" value="Unassembled WGS sequence"/>
</dbReference>
<evidence type="ECO:0000256" key="1">
    <source>
        <dbReference type="SAM" id="MobiDB-lite"/>
    </source>
</evidence>
<gene>
    <name evidence="3" type="ORF">ARMGADRAFT_795425</name>
</gene>
<feature type="transmembrane region" description="Helical" evidence="2">
    <location>
        <begin position="118"/>
        <end position="141"/>
    </location>
</feature>
<dbReference type="EMBL" id="KZ293652">
    <property type="protein sequence ID" value="PBK95304.1"/>
    <property type="molecule type" value="Genomic_DNA"/>
</dbReference>
<evidence type="ECO:0000313" key="3">
    <source>
        <dbReference type="EMBL" id="PBK95304.1"/>
    </source>
</evidence>
<organism evidence="3 4">
    <name type="scientific">Armillaria gallica</name>
    <name type="common">Bulbous honey fungus</name>
    <name type="synonym">Armillaria bulbosa</name>
    <dbReference type="NCBI Taxonomy" id="47427"/>
    <lineage>
        <taxon>Eukaryota</taxon>
        <taxon>Fungi</taxon>
        <taxon>Dikarya</taxon>
        <taxon>Basidiomycota</taxon>
        <taxon>Agaricomycotina</taxon>
        <taxon>Agaricomycetes</taxon>
        <taxon>Agaricomycetidae</taxon>
        <taxon>Agaricales</taxon>
        <taxon>Marasmiineae</taxon>
        <taxon>Physalacriaceae</taxon>
        <taxon>Armillaria</taxon>
    </lineage>
</organism>
<keyword evidence="2" id="KW-0812">Transmembrane</keyword>
<dbReference type="AlphaFoldDB" id="A0A2H3DN65"/>
<protein>
    <submittedName>
        <fullName evidence="3">Uncharacterized protein</fullName>
    </submittedName>
</protein>
<dbReference type="OrthoDB" id="3062174at2759"/>
<evidence type="ECO:0000256" key="2">
    <source>
        <dbReference type="SAM" id="Phobius"/>
    </source>
</evidence>